<dbReference type="InterPro" id="IPR036291">
    <property type="entry name" value="NAD(P)-bd_dom_sf"/>
</dbReference>
<dbReference type="PANTHER" id="PTHR12286:SF5">
    <property type="entry name" value="SACCHAROPINE DEHYDROGENASE-LIKE OXIDOREDUCTASE"/>
    <property type="match status" value="1"/>
</dbReference>
<comment type="similarity">
    <text evidence="1">Belongs to the saccharopine dehydrogenase family.</text>
</comment>
<dbReference type="Pfam" id="PF03435">
    <property type="entry name" value="Sacchrp_dh_NADP"/>
    <property type="match status" value="1"/>
</dbReference>
<dbReference type="EMBL" id="HBEW01001543">
    <property type="protein sequence ID" value="CAD8577651.1"/>
    <property type="molecule type" value="Transcribed_RNA"/>
</dbReference>
<dbReference type="InterPro" id="IPR051276">
    <property type="entry name" value="Saccharopine_DH-like_oxidrdct"/>
</dbReference>
<reference evidence="3" key="1">
    <citation type="submission" date="2021-01" db="EMBL/GenBank/DDBJ databases">
        <authorList>
            <person name="Corre E."/>
            <person name="Pelletier E."/>
            <person name="Niang G."/>
            <person name="Scheremetjew M."/>
            <person name="Finn R."/>
            <person name="Kale V."/>
            <person name="Holt S."/>
            <person name="Cochrane G."/>
            <person name="Meng A."/>
            <person name="Brown T."/>
            <person name="Cohen L."/>
        </authorList>
    </citation>
    <scope>NUCLEOTIDE SEQUENCE</scope>
    <source>
        <strain evidence="3">Clade-D-RCC2572</strain>
    </source>
</reference>
<protein>
    <recommendedName>
        <fullName evidence="2">Saccharopine dehydrogenase NADP binding domain-containing protein</fullName>
    </recommendedName>
</protein>
<evidence type="ECO:0000259" key="2">
    <source>
        <dbReference type="Pfam" id="PF03435"/>
    </source>
</evidence>
<dbReference type="GO" id="GO:0009247">
    <property type="term" value="P:glycolipid biosynthetic process"/>
    <property type="evidence" value="ECO:0007669"/>
    <property type="project" value="TreeGrafter"/>
</dbReference>
<name>A0A6U0BS10_9CHLO</name>
<evidence type="ECO:0000313" key="3">
    <source>
        <dbReference type="EMBL" id="CAD8577651.1"/>
    </source>
</evidence>
<feature type="domain" description="Saccharopine dehydrogenase NADP binding" evidence="2">
    <location>
        <begin position="14"/>
        <end position="145"/>
    </location>
</feature>
<evidence type="ECO:0000256" key="1">
    <source>
        <dbReference type="ARBA" id="ARBA00038048"/>
    </source>
</evidence>
<sequence length="444" mass="47401">MSAAAAVAREFDLVIWGASGFTGALASEYVSRAYAPGGAVRFAFGGRDRTKLERTRERIAVKLNDARVRDVPLVVADCVEKLPEACARASCVLTFAGPYDAPHAYALVKACVEAKTHYVDITGEPQFVREVVDTVQDDARSGGVGVISCAGYDSVPWDLGVYACAKALKEDDGALYRAAAHAGKSKGGVSGGTIASAANALSSATTKKFRGMGDPFFFARDALKARKDVDGDKVRWAKPQSGTKFDEDTKLWTMPSIMAGINSKVIARSFALDDGSRGYMPNFTYDESDFCASKTAARLGTLALGVFGACFITPPLRWLMRKTILPAQGEGPSEHTRETGFSNIYVVGTGVNTKTNEPMEPVCAHFEFKNADPGYKGTAALATEVALCLAIPSERSRLSWADQPGRGGCFTASHAMGDVLIERLNKAQNFSITVAALKNTVIRV</sequence>
<dbReference type="SUPFAM" id="SSF51735">
    <property type="entry name" value="NAD(P)-binding Rossmann-fold domains"/>
    <property type="match status" value="1"/>
</dbReference>
<gene>
    <name evidence="3" type="ORF">OMED0929_LOCUS1310</name>
</gene>
<dbReference type="InterPro" id="IPR005097">
    <property type="entry name" value="Sacchrp_dh_NADP-bd"/>
</dbReference>
<proteinExistence type="inferred from homology"/>
<dbReference type="PANTHER" id="PTHR12286">
    <property type="entry name" value="SACCHAROPINE DEHYDROGENASE-LIKE OXIDOREDUCTASE"/>
    <property type="match status" value="1"/>
</dbReference>
<dbReference type="GO" id="GO:0005886">
    <property type="term" value="C:plasma membrane"/>
    <property type="evidence" value="ECO:0007669"/>
    <property type="project" value="TreeGrafter"/>
</dbReference>
<dbReference type="Gene3D" id="3.40.50.720">
    <property type="entry name" value="NAD(P)-binding Rossmann-like Domain"/>
    <property type="match status" value="1"/>
</dbReference>
<organism evidence="3">
    <name type="scientific">Ostreococcus mediterraneus</name>
    <dbReference type="NCBI Taxonomy" id="1486918"/>
    <lineage>
        <taxon>Eukaryota</taxon>
        <taxon>Viridiplantae</taxon>
        <taxon>Chlorophyta</taxon>
        <taxon>Mamiellophyceae</taxon>
        <taxon>Mamiellales</taxon>
        <taxon>Bathycoccaceae</taxon>
        <taxon>Ostreococcus</taxon>
    </lineage>
</organism>
<accession>A0A6U0BS10</accession>
<dbReference type="AlphaFoldDB" id="A0A6U0BS10"/>